<dbReference type="CDD" id="cd01948">
    <property type="entry name" value="EAL"/>
    <property type="match status" value="1"/>
</dbReference>
<dbReference type="InterPro" id="IPR029787">
    <property type="entry name" value="Nucleotide_cyclase"/>
</dbReference>
<keyword evidence="5" id="KW-1185">Reference proteome</keyword>
<gene>
    <name evidence="4" type="ORF">GCM10011316_12640</name>
</gene>
<dbReference type="CDD" id="cd01949">
    <property type="entry name" value="GGDEF"/>
    <property type="match status" value="1"/>
</dbReference>
<accession>A0A916TER7</accession>
<dbReference type="EMBL" id="BMFA01000003">
    <property type="protein sequence ID" value="GGB42197.1"/>
    <property type="molecule type" value="Genomic_DNA"/>
</dbReference>
<dbReference type="PANTHER" id="PTHR44757">
    <property type="entry name" value="DIGUANYLATE CYCLASE DGCP"/>
    <property type="match status" value="1"/>
</dbReference>
<dbReference type="AlphaFoldDB" id="A0A916TER7"/>
<dbReference type="NCBIfam" id="TIGR00254">
    <property type="entry name" value="GGDEF"/>
    <property type="match status" value="1"/>
</dbReference>
<dbReference type="PROSITE" id="PS50887">
    <property type="entry name" value="GGDEF"/>
    <property type="match status" value="1"/>
</dbReference>
<dbReference type="InterPro" id="IPR001633">
    <property type="entry name" value="EAL_dom"/>
</dbReference>
<dbReference type="RefSeq" id="WP_150495372.1">
    <property type="nucleotide sequence ID" value="NZ_BMFA01000003.1"/>
</dbReference>
<comment type="caution">
    <text evidence="4">The sequence shown here is derived from an EMBL/GenBank/DDBJ whole genome shotgun (WGS) entry which is preliminary data.</text>
</comment>
<dbReference type="OrthoDB" id="9814202at2"/>
<reference evidence="4" key="2">
    <citation type="submission" date="2020-09" db="EMBL/GenBank/DDBJ databases">
        <authorList>
            <person name="Sun Q."/>
            <person name="Zhou Y."/>
        </authorList>
    </citation>
    <scope>NUCLEOTIDE SEQUENCE</scope>
    <source>
        <strain evidence="4">CGMCC 1.12426</strain>
    </source>
</reference>
<dbReference type="Proteomes" id="UP000605148">
    <property type="component" value="Unassembled WGS sequence"/>
</dbReference>
<dbReference type="InterPro" id="IPR043128">
    <property type="entry name" value="Rev_trsase/Diguanyl_cyclase"/>
</dbReference>
<evidence type="ECO:0008006" key="6">
    <source>
        <dbReference type="Google" id="ProtNLM"/>
    </source>
</evidence>
<dbReference type="SMART" id="SM00267">
    <property type="entry name" value="GGDEF"/>
    <property type="match status" value="1"/>
</dbReference>
<dbReference type="PANTHER" id="PTHR44757:SF2">
    <property type="entry name" value="BIOFILM ARCHITECTURE MAINTENANCE PROTEIN MBAA"/>
    <property type="match status" value="1"/>
</dbReference>
<feature type="domain" description="EAL" evidence="2">
    <location>
        <begin position="400"/>
        <end position="654"/>
    </location>
</feature>
<organism evidence="4 5">
    <name type="scientific">Roseibium aquae</name>
    <dbReference type="NCBI Taxonomy" id="1323746"/>
    <lineage>
        <taxon>Bacteria</taxon>
        <taxon>Pseudomonadati</taxon>
        <taxon>Pseudomonadota</taxon>
        <taxon>Alphaproteobacteria</taxon>
        <taxon>Hyphomicrobiales</taxon>
        <taxon>Stappiaceae</taxon>
        <taxon>Roseibium</taxon>
    </lineage>
</organism>
<dbReference type="Pfam" id="PF00990">
    <property type="entry name" value="GGDEF"/>
    <property type="match status" value="1"/>
</dbReference>
<sequence length="670" mass="74953">MRLNRIQSAQRRFFADTSTVFYGCGVLGLIVAVGLALFAIKETRSQARIEKLARYEQFVREGYMALNDLQRMQSVIARLQMETTISPQDGQELSRANDMLYVRAESLERHAVGEVEQHFSKVTHSLRAVVDLVDTAAPERTMSGQQNDVLTAIDAARADTIRLIDFLRRFQDSITETHNRSAQQRNAAFLASSLVFALLGIGLLIMLRREIDGRRSRERAERRAEFLAYHDPLTQLMNRARFTDEVSALIAKKPASTLVMIDLDQFKWINDTLGHEAGDKVLCVVADRLRAACAPLEGFAARLGGDEFAVWLPTDAPATIEVFCKALLKASETPLRHGDTWIHARISLGVAMVRSCGGRALRTFDTVMKYADFALYMSKEKGRATYTVYDADLEAQYEERSALLSDLHGAVNTGSIDFHLQPKVNIHTGQAYGFEALARWSRNGVLVPPDVFIRRAEEAGFVNKIDFIILDKAVRVIAAWNRANGTSFQVSVNVSAQHLVGTIIVDYVKAVLRRHGLPPHLLTLEITETVELNNWERVSDNLKMLRAMGCRVAIDDFGIGYSSLAYLRYVDADEIKIDRSLTQQIDQCEQSRFIIESVLELAHTFLGFEVVAEGIEAEAQAARLREMGCRRAQGYFFGHPGPPHAVLKAATEQRDHGDFAKAVNSDGREC</sequence>
<protein>
    <recommendedName>
        <fullName evidence="6">Diguanylate cyclase (GGDEF)-like protein</fullName>
    </recommendedName>
</protein>
<reference evidence="4" key="1">
    <citation type="journal article" date="2014" name="Int. J. Syst. Evol. Microbiol.">
        <title>Complete genome sequence of Corynebacterium casei LMG S-19264T (=DSM 44701T), isolated from a smear-ripened cheese.</title>
        <authorList>
            <consortium name="US DOE Joint Genome Institute (JGI-PGF)"/>
            <person name="Walter F."/>
            <person name="Albersmeier A."/>
            <person name="Kalinowski J."/>
            <person name="Ruckert C."/>
        </authorList>
    </citation>
    <scope>NUCLEOTIDE SEQUENCE</scope>
    <source>
        <strain evidence="4">CGMCC 1.12426</strain>
    </source>
</reference>
<evidence type="ECO:0000313" key="4">
    <source>
        <dbReference type="EMBL" id="GGB42197.1"/>
    </source>
</evidence>
<dbReference type="SUPFAM" id="SSF55073">
    <property type="entry name" value="Nucleotide cyclase"/>
    <property type="match status" value="1"/>
</dbReference>
<dbReference type="Pfam" id="PF00563">
    <property type="entry name" value="EAL"/>
    <property type="match status" value="1"/>
</dbReference>
<feature type="transmembrane region" description="Helical" evidence="1">
    <location>
        <begin position="20"/>
        <end position="40"/>
    </location>
</feature>
<dbReference type="SUPFAM" id="SSF141868">
    <property type="entry name" value="EAL domain-like"/>
    <property type="match status" value="1"/>
</dbReference>
<dbReference type="Gene3D" id="3.20.20.450">
    <property type="entry name" value="EAL domain"/>
    <property type="match status" value="1"/>
</dbReference>
<name>A0A916TER7_9HYPH</name>
<evidence type="ECO:0000259" key="3">
    <source>
        <dbReference type="PROSITE" id="PS50887"/>
    </source>
</evidence>
<dbReference type="PROSITE" id="PS50883">
    <property type="entry name" value="EAL"/>
    <property type="match status" value="1"/>
</dbReference>
<feature type="domain" description="GGDEF" evidence="3">
    <location>
        <begin position="254"/>
        <end position="391"/>
    </location>
</feature>
<keyword evidence="1" id="KW-0812">Transmembrane</keyword>
<dbReference type="InterPro" id="IPR035919">
    <property type="entry name" value="EAL_sf"/>
</dbReference>
<feature type="transmembrane region" description="Helical" evidence="1">
    <location>
        <begin position="187"/>
        <end position="207"/>
    </location>
</feature>
<keyword evidence="1" id="KW-0472">Membrane</keyword>
<dbReference type="InterPro" id="IPR052155">
    <property type="entry name" value="Biofilm_reg_signaling"/>
</dbReference>
<dbReference type="Gene3D" id="3.30.70.270">
    <property type="match status" value="1"/>
</dbReference>
<evidence type="ECO:0000313" key="5">
    <source>
        <dbReference type="Proteomes" id="UP000605148"/>
    </source>
</evidence>
<dbReference type="InterPro" id="IPR000160">
    <property type="entry name" value="GGDEF_dom"/>
</dbReference>
<keyword evidence="1" id="KW-1133">Transmembrane helix</keyword>
<evidence type="ECO:0000259" key="2">
    <source>
        <dbReference type="PROSITE" id="PS50883"/>
    </source>
</evidence>
<proteinExistence type="predicted"/>
<evidence type="ECO:0000256" key="1">
    <source>
        <dbReference type="SAM" id="Phobius"/>
    </source>
</evidence>
<dbReference type="SMART" id="SM00052">
    <property type="entry name" value="EAL"/>
    <property type="match status" value="1"/>
</dbReference>